<evidence type="ECO:0000256" key="6">
    <source>
        <dbReference type="PROSITE-ProRule" id="PRU00782"/>
    </source>
</evidence>
<evidence type="ECO:0000256" key="3">
    <source>
        <dbReference type="ARBA" id="ARBA00023123"/>
    </source>
</evidence>
<sequence length="1299" mass="146689">MTLGALHRARLTSDLKFLFRAPRCDRNGKAQSVVISGESGAGKTEAAKFIINYMFKVAQLRTESTKVKELGHALMQHMHATSIVLESFGNAKTLRNNNSSRFGKYTELQFDEFAQPIGATTHHYLLEKTRVVTQAPGERSYHIFYQMLAGVKDELREKLYLMPPPTYRYLNQTARSDEVMTSSGPVRRGSAAAACYTIKGVDDEADWVETCDALIEIGIKEKDILQILKLLSAVLLLGNVTFVNVDGVAQLEPEGEQMLVKVCDLLGITFQLLKNIFLIRIINITRGGGARGSEIRSPTTLIQAESARDSLAKHLYAHLFDWMLDKINQRSHSEADCTHSIGILDIYGFEIFEHNSLEQLCINYANEKLQHGFITQVFVTEQDEYRSEGIEWNDIFYDDNSHCVALIDNKVNGILPLLDEQCKFGDRGSDENWLGTLFDRNPQNPCLSKPRRQRNAFNVHHYAGEVTYEIKGCLEKDKESVQHEVIELMKSSSVALVKRIFKMVEKHGDAPTAGTKCKNTVGSGFRAQLSSLSDRLNAAERHYVRTFKPNSQKKPDAYENTMIVEQLKSNGVPETMKDAEWRARDPRDNTWNMMSWTGIAPGTSTWQLGNTKLFIKTPDVLAKLDDMKEKVLREAVVATQKFRRGKAARKSFLDLRVAAKIVQSSFRKVNDRRRFLKMKRDFVKIHACGRRLTAMSQYKKMHRGFIRLQATHRMRRDRKQFLKDLEVYRRRLRLLRGIRAVTVLQSKVRMRKDRQAFTFKLSQICRSQRYCRRWQARQRRDCMRKCEQFSEPTIRVFQTVEREFFPSLSGVRELTKRLCFEDDEVAPTDKVFRTNILVDGTSITKYESGREVQLFPGGERLIIRTDKSTTQINPDGLRLDKWLYDTKKDASTNTSKNVLTIQSDPDGVRIVVRPITLVSTTFLNNGRIVTLTADGSTHQLNPDGKVIEMRADKTQVQTMPDGSALFVSPDGTQKAVPRKKLKMSGNPKAPEGERAQKEPKPCLVVHEQVIKDAGDERIVQTLQDGRVLTIYNDGVIMERHPDARTIQYELDGATIETLTDGRVVTTEKSGEIITQRPDGVTTWNKTSGQLITRFKDGRIVQVNPDGTRIETSADLQLVSQTNPDGTKVQRDKQTKSTTSWLTSGVQICAYDEGPIAKIQTNPNGKRLQVWRDGRRIELDMTKEAGKRASIISISPGSGNAELREDTPPPPPEPAPFAPEPAPFAPEPAPFAPSPTPSSVPPPVALHGPMADIIAEANAAVVAMTPKANKDPDVYKNPLFIAELSEVQESQRRCRRDSMG</sequence>
<dbReference type="SUPFAM" id="SSF50998">
    <property type="entry name" value="Quinoprotein alcohol dehydrogenase-like"/>
    <property type="match status" value="1"/>
</dbReference>
<dbReference type="PANTHER" id="PTHR13140">
    <property type="entry name" value="MYOSIN"/>
    <property type="match status" value="1"/>
</dbReference>
<dbReference type="GO" id="GO:0005524">
    <property type="term" value="F:ATP binding"/>
    <property type="evidence" value="ECO:0007669"/>
    <property type="project" value="UniProtKB-UniRule"/>
</dbReference>
<keyword evidence="5 6" id="KW-0009">Actin-binding</keyword>
<dbReference type="Gene3D" id="2.60.450.20">
    <property type="match status" value="2"/>
</dbReference>
<evidence type="ECO:0000256" key="7">
    <source>
        <dbReference type="SAM" id="MobiDB-lite"/>
    </source>
</evidence>
<feature type="compositionally biased region" description="Pro residues" evidence="7">
    <location>
        <begin position="1207"/>
        <end position="1243"/>
    </location>
</feature>
<gene>
    <name evidence="9" type="ORF">CYMTET_12138</name>
</gene>
<evidence type="ECO:0000256" key="1">
    <source>
        <dbReference type="ARBA" id="ARBA00022741"/>
    </source>
</evidence>
<name>A0AAE0GL71_9CHLO</name>
<dbReference type="SMART" id="SM00015">
    <property type="entry name" value="IQ"/>
    <property type="match status" value="4"/>
</dbReference>
<dbReference type="Pfam" id="PF00063">
    <property type="entry name" value="Myosin_head"/>
    <property type="match status" value="1"/>
</dbReference>
<keyword evidence="10" id="KW-1185">Reference proteome</keyword>
<evidence type="ECO:0000259" key="8">
    <source>
        <dbReference type="PROSITE" id="PS51456"/>
    </source>
</evidence>
<dbReference type="Gene3D" id="3.40.850.10">
    <property type="entry name" value="Kinesin motor domain"/>
    <property type="match status" value="1"/>
</dbReference>
<feature type="region of interest" description="Actin-binding" evidence="6">
    <location>
        <begin position="529"/>
        <end position="551"/>
    </location>
</feature>
<dbReference type="GO" id="GO:0030048">
    <property type="term" value="P:actin filament-based movement"/>
    <property type="evidence" value="ECO:0007669"/>
    <property type="project" value="UniProtKB-ARBA"/>
</dbReference>
<evidence type="ECO:0000256" key="4">
    <source>
        <dbReference type="ARBA" id="ARBA00023175"/>
    </source>
</evidence>
<accession>A0AAE0GL71</accession>
<comment type="caution">
    <text evidence="9">The sequence shown here is derived from an EMBL/GenBank/DDBJ whole genome shotgun (WGS) entry which is preliminary data.</text>
</comment>
<dbReference type="Proteomes" id="UP001190700">
    <property type="component" value="Unassembled WGS sequence"/>
</dbReference>
<dbReference type="PROSITE" id="PS51456">
    <property type="entry name" value="MYOSIN_MOTOR"/>
    <property type="match status" value="1"/>
</dbReference>
<evidence type="ECO:0000313" key="10">
    <source>
        <dbReference type="Proteomes" id="UP001190700"/>
    </source>
</evidence>
<dbReference type="GO" id="GO:0016020">
    <property type="term" value="C:membrane"/>
    <property type="evidence" value="ECO:0007669"/>
    <property type="project" value="TreeGrafter"/>
</dbReference>
<proteinExistence type="inferred from homology"/>
<dbReference type="InterPro" id="IPR036961">
    <property type="entry name" value="Kinesin_motor_dom_sf"/>
</dbReference>
<dbReference type="GO" id="GO:0005737">
    <property type="term" value="C:cytoplasm"/>
    <property type="evidence" value="ECO:0007669"/>
    <property type="project" value="TreeGrafter"/>
</dbReference>
<dbReference type="InterPro" id="IPR047002">
    <property type="entry name" value="Tcp10_C_sf"/>
</dbReference>
<dbReference type="CDD" id="cd00124">
    <property type="entry name" value="MYSc"/>
    <property type="match status" value="1"/>
</dbReference>
<dbReference type="Gene3D" id="1.10.10.820">
    <property type="match status" value="1"/>
</dbReference>
<dbReference type="Gene3D" id="1.20.58.530">
    <property type="match status" value="1"/>
</dbReference>
<feature type="region of interest" description="Disordered" evidence="7">
    <location>
        <begin position="961"/>
        <end position="999"/>
    </location>
</feature>
<protein>
    <recommendedName>
        <fullName evidence="8">Myosin motor domain-containing protein</fullName>
    </recommendedName>
</protein>
<reference evidence="9 10" key="1">
    <citation type="journal article" date="2015" name="Genome Biol. Evol.">
        <title>Comparative Genomics of a Bacterivorous Green Alga Reveals Evolutionary Causalities and Consequences of Phago-Mixotrophic Mode of Nutrition.</title>
        <authorList>
            <person name="Burns J.A."/>
            <person name="Paasch A."/>
            <person name="Narechania A."/>
            <person name="Kim E."/>
        </authorList>
    </citation>
    <scope>NUCLEOTIDE SEQUENCE [LARGE SCALE GENOMIC DNA]</scope>
    <source>
        <strain evidence="9 10">PLY_AMNH</strain>
    </source>
</reference>
<dbReference type="GO" id="GO:0000146">
    <property type="term" value="F:microfilament motor activity"/>
    <property type="evidence" value="ECO:0007669"/>
    <property type="project" value="TreeGrafter"/>
</dbReference>
<feature type="region of interest" description="Disordered" evidence="7">
    <location>
        <begin position="1187"/>
        <end position="1243"/>
    </location>
</feature>
<dbReference type="PANTHER" id="PTHR13140:SF706">
    <property type="entry name" value="DILUTE CLASS UNCONVENTIONAL MYOSIN, ISOFORM C"/>
    <property type="match status" value="1"/>
</dbReference>
<keyword evidence="2 6" id="KW-0067">ATP-binding</keyword>
<dbReference type="GO" id="GO:0051015">
    <property type="term" value="F:actin filament binding"/>
    <property type="evidence" value="ECO:0007669"/>
    <property type="project" value="TreeGrafter"/>
</dbReference>
<dbReference type="SUPFAM" id="SSF52540">
    <property type="entry name" value="P-loop containing nucleoside triphosphate hydrolases"/>
    <property type="match status" value="1"/>
</dbReference>
<dbReference type="GO" id="GO:0007015">
    <property type="term" value="P:actin filament organization"/>
    <property type="evidence" value="ECO:0007669"/>
    <property type="project" value="TreeGrafter"/>
</dbReference>
<dbReference type="Gene3D" id="1.20.120.720">
    <property type="entry name" value="Myosin VI head, motor domain, U50 subdomain"/>
    <property type="match status" value="1"/>
</dbReference>
<dbReference type="InterPro" id="IPR001609">
    <property type="entry name" value="Myosin_head_motor_dom-like"/>
</dbReference>
<evidence type="ECO:0000256" key="2">
    <source>
        <dbReference type="ARBA" id="ARBA00022840"/>
    </source>
</evidence>
<feature type="domain" description="Myosin motor" evidence="8">
    <location>
        <begin position="1"/>
        <end position="576"/>
    </location>
</feature>
<dbReference type="GO" id="GO:0016459">
    <property type="term" value="C:myosin complex"/>
    <property type="evidence" value="ECO:0007669"/>
    <property type="project" value="UniProtKB-KW"/>
</dbReference>
<dbReference type="PROSITE" id="PS50096">
    <property type="entry name" value="IQ"/>
    <property type="match status" value="1"/>
</dbReference>
<feature type="binding site" evidence="6">
    <location>
        <begin position="37"/>
        <end position="44"/>
    </location>
    <ligand>
        <name>ATP</name>
        <dbReference type="ChEBI" id="CHEBI:30616"/>
    </ligand>
</feature>
<dbReference type="SMART" id="SM00242">
    <property type="entry name" value="MYSc"/>
    <property type="match status" value="1"/>
</dbReference>
<feature type="compositionally biased region" description="Basic and acidic residues" evidence="7">
    <location>
        <begin position="990"/>
        <end position="999"/>
    </location>
</feature>
<dbReference type="EMBL" id="LGRX02004580">
    <property type="protein sequence ID" value="KAK3280005.1"/>
    <property type="molecule type" value="Genomic_DNA"/>
</dbReference>
<evidence type="ECO:0000256" key="5">
    <source>
        <dbReference type="ARBA" id="ARBA00023203"/>
    </source>
</evidence>
<organism evidence="9 10">
    <name type="scientific">Cymbomonas tetramitiformis</name>
    <dbReference type="NCBI Taxonomy" id="36881"/>
    <lineage>
        <taxon>Eukaryota</taxon>
        <taxon>Viridiplantae</taxon>
        <taxon>Chlorophyta</taxon>
        <taxon>Pyramimonadophyceae</taxon>
        <taxon>Pyramimonadales</taxon>
        <taxon>Pyramimonadaceae</taxon>
        <taxon>Cymbomonas</taxon>
    </lineage>
</organism>
<keyword evidence="1 6" id="KW-0547">Nucleotide-binding</keyword>
<dbReference type="InterPro" id="IPR000048">
    <property type="entry name" value="IQ_motif_EF-hand-BS"/>
</dbReference>
<keyword evidence="3 6" id="KW-0518">Myosin</keyword>
<comment type="similarity">
    <text evidence="6">Belongs to the TRAFAC class myosin-kinesin ATPase superfamily. Myosin family.</text>
</comment>
<dbReference type="Gene3D" id="1.20.5.4820">
    <property type="match status" value="1"/>
</dbReference>
<dbReference type="InterPro" id="IPR027417">
    <property type="entry name" value="P-loop_NTPase"/>
</dbReference>
<dbReference type="InterPro" id="IPR011047">
    <property type="entry name" value="Quinoprotein_ADH-like_sf"/>
</dbReference>
<dbReference type="PRINTS" id="PR00193">
    <property type="entry name" value="MYOSINHEAVY"/>
</dbReference>
<keyword evidence="4 6" id="KW-0505">Motor protein</keyword>
<evidence type="ECO:0000313" key="9">
    <source>
        <dbReference type="EMBL" id="KAK3280005.1"/>
    </source>
</evidence>